<dbReference type="EMBL" id="JBHRZF010000151">
    <property type="protein sequence ID" value="MFC3861605.1"/>
    <property type="molecule type" value="Genomic_DNA"/>
</dbReference>
<dbReference type="Proteomes" id="UP001595748">
    <property type="component" value="Unassembled WGS sequence"/>
</dbReference>
<accession>A0ABV8A8X3</accession>
<evidence type="ECO:0000313" key="2">
    <source>
        <dbReference type="Proteomes" id="UP001595748"/>
    </source>
</evidence>
<evidence type="ECO:0000313" key="1">
    <source>
        <dbReference type="EMBL" id="MFC3861605.1"/>
    </source>
</evidence>
<keyword evidence="2" id="KW-1185">Reference proteome</keyword>
<sequence>MTSVVVPDLHGCPHFLDWVRLKYPGRHLILLGDGESVRASPAETRTPA</sequence>
<proteinExistence type="predicted"/>
<reference evidence="2" key="1">
    <citation type="journal article" date="2019" name="Int. J. Syst. Evol. Microbiol.">
        <title>The Global Catalogue of Microorganisms (GCM) 10K type strain sequencing project: providing services to taxonomists for standard genome sequencing and annotation.</title>
        <authorList>
            <consortium name="The Broad Institute Genomics Platform"/>
            <consortium name="The Broad Institute Genome Sequencing Center for Infectious Disease"/>
            <person name="Wu L."/>
            <person name="Ma J."/>
        </authorList>
    </citation>
    <scope>NUCLEOTIDE SEQUENCE [LARGE SCALE GENOMIC DNA]</scope>
    <source>
        <strain evidence="2">CCTCC AB 2013263</strain>
    </source>
</reference>
<organism evidence="1 2">
    <name type="scientific">Deinococcus antarcticus</name>
    <dbReference type="NCBI Taxonomy" id="1298767"/>
    <lineage>
        <taxon>Bacteria</taxon>
        <taxon>Thermotogati</taxon>
        <taxon>Deinococcota</taxon>
        <taxon>Deinococci</taxon>
        <taxon>Deinococcales</taxon>
        <taxon>Deinococcaceae</taxon>
        <taxon>Deinococcus</taxon>
    </lineage>
</organism>
<name>A0ABV8A8X3_9DEIO</name>
<evidence type="ECO:0008006" key="3">
    <source>
        <dbReference type="Google" id="ProtNLM"/>
    </source>
</evidence>
<gene>
    <name evidence="1" type="ORF">ACFOPQ_12630</name>
</gene>
<dbReference type="RefSeq" id="WP_380078671.1">
    <property type="nucleotide sequence ID" value="NZ_JBHRZF010000151.1"/>
</dbReference>
<comment type="caution">
    <text evidence="1">The sequence shown here is derived from an EMBL/GenBank/DDBJ whole genome shotgun (WGS) entry which is preliminary data.</text>
</comment>
<protein>
    <recommendedName>
        <fullName evidence="3">Calcineurin-like phosphoesterase domain-containing protein</fullName>
    </recommendedName>
</protein>